<sequence>MNKTKLVNRWSQTKCHRVAPTSWDDLEFVLRLLQVLTGVSVQSKTKNARIGSFLWPEKNKIESTERRVVPRRTFKFKKFNQRRRSTPPSGSRTLAARVPRHGPSETEILFFYGILQNISGNTGIRCTHYEPELFNRTDTQDMEVKIKRYCARMNEQRKNFGMTRSEEKEDRVTGNGDTRLPNCVTNHPCRSVCAGIRPYRLTFNFSSIRIVVLRYLFLVEYLNRLLDSCWLVIRADRDVIIRMGNRSFSTFLPITTSSSSPIKSLINLDSRDRAICLTTRRLSTKFGPARAGWYFFQKFLKSKILRNKLIKKAGCGIRSKMMTELITPLVQVTKQLDSNTVPVYSNFGENCKRYRQLEAPGGGRWPDEGERYELPSRQAETTRPKTIPYPHPNPHIVYRTIRLIHSNPSLPRTGSSFLLSTCGLQNIQIVGIGAGSGSGRGLSIVFSQMRNPIDASAVHKIFNFTVRMDRGEKGHQPSLYQCSYGAVAQTYFQHDKNWAMSRSLSNPRTSPTTVHIDDDRRSRRST</sequence>
<organism evidence="2 3">
    <name type="scientific">Nesidiocoris tenuis</name>
    <dbReference type="NCBI Taxonomy" id="355587"/>
    <lineage>
        <taxon>Eukaryota</taxon>
        <taxon>Metazoa</taxon>
        <taxon>Ecdysozoa</taxon>
        <taxon>Arthropoda</taxon>
        <taxon>Hexapoda</taxon>
        <taxon>Insecta</taxon>
        <taxon>Pterygota</taxon>
        <taxon>Neoptera</taxon>
        <taxon>Paraneoptera</taxon>
        <taxon>Hemiptera</taxon>
        <taxon>Heteroptera</taxon>
        <taxon>Panheteroptera</taxon>
        <taxon>Cimicomorpha</taxon>
        <taxon>Miridae</taxon>
        <taxon>Dicyphina</taxon>
        <taxon>Nesidiocoris</taxon>
    </lineage>
</organism>
<feature type="compositionally biased region" description="Polar residues" evidence="1">
    <location>
        <begin position="502"/>
        <end position="513"/>
    </location>
</feature>
<proteinExistence type="predicted"/>
<gene>
    <name evidence="2" type="ORF">NTEN_LOCUS360</name>
</gene>
<evidence type="ECO:0000256" key="1">
    <source>
        <dbReference type="SAM" id="MobiDB-lite"/>
    </source>
</evidence>
<accession>A0A6H5FV33</accession>
<evidence type="ECO:0000313" key="2">
    <source>
        <dbReference type="EMBL" id="CAA9993384.1"/>
    </source>
</evidence>
<dbReference type="AlphaFoldDB" id="A0A6H5FV33"/>
<evidence type="ECO:0000313" key="3">
    <source>
        <dbReference type="Proteomes" id="UP000479000"/>
    </source>
</evidence>
<feature type="region of interest" description="Disordered" evidence="1">
    <location>
        <begin position="502"/>
        <end position="526"/>
    </location>
</feature>
<reference evidence="2 3" key="1">
    <citation type="submission" date="2020-02" db="EMBL/GenBank/DDBJ databases">
        <authorList>
            <person name="Ferguson B K."/>
        </authorList>
    </citation>
    <scope>NUCLEOTIDE SEQUENCE [LARGE SCALE GENOMIC DNA]</scope>
</reference>
<dbReference type="Proteomes" id="UP000479000">
    <property type="component" value="Unassembled WGS sequence"/>
</dbReference>
<dbReference type="EMBL" id="CADCXU010000401">
    <property type="protein sequence ID" value="CAA9993384.1"/>
    <property type="molecule type" value="Genomic_DNA"/>
</dbReference>
<keyword evidence="3" id="KW-1185">Reference proteome</keyword>
<name>A0A6H5FV33_9HEMI</name>
<protein>
    <submittedName>
        <fullName evidence="2">Uncharacterized protein</fullName>
    </submittedName>
</protein>
<feature type="compositionally biased region" description="Basic and acidic residues" evidence="1">
    <location>
        <begin position="515"/>
        <end position="526"/>
    </location>
</feature>